<dbReference type="EMBL" id="BMGT01000001">
    <property type="protein sequence ID" value="GGG69788.1"/>
    <property type="molecule type" value="Genomic_DNA"/>
</dbReference>
<proteinExistence type="predicted"/>
<evidence type="ECO:0000313" key="2">
    <source>
        <dbReference type="Proteomes" id="UP000647241"/>
    </source>
</evidence>
<sequence>MNIIGPADRSEAVRQVALLVASEDEDRNQRGFLEGALLTIVAAVVENMAAKDLVSRLLLSKL</sequence>
<reference evidence="1" key="2">
    <citation type="submission" date="2020-09" db="EMBL/GenBank/DDBJ databases">
        <authorList>
            <person name="Sun Q."/>
            <person name="Zhou Y."/>
        </authorList>
    </citation>
    <scope>NUCLEOTIDE SEQUENCE</scope>
    <source>
        <strain evidence="1">CGMCC 1.12997</strain>
    </source>
</reference>
<evidence type="ECO:0000313" key="1">
    <source>
        <dbReference type="EMBL" id="GGG69788.1"/>
    </source>
</evidence>
<dbReference type="AlphaFoldDB" id="A0A917H7A1"/>
<keyword evidence="2" id="KW-1185">Reference proteome</keyword>
<comment type="caution">
    <text evidence="1">The sequence shown here is derived from an EMBL/GenBank/DDBJ whole genome shotgun (WGS) entry which is preliminary data.</text>
</comment>
<organism evidence="1 2">
    <name type="scientific">Edaphobacter dinghuensis</name>
    <dbReference type="NCBI Taxonomy" id="1560005"/>
    <lineage>
        <taxon>Bacteria</taxon>
        <taxon>Pseudomonadati</taxon>
        <taxon>Acidobacteriota</taxon>
        <taxon>Terriglobia</taxon>
        <taxon>Terriglobales</taxon>
        <taxon>Acidobacteriaceae</taxon>
        <taxon>Edaphobacter</taxon>
    </lineage>
</organism>
<accession>A0A917H7A1</accession>
<reference evidence="1" key="1">
    <citation type="journal article" date="2014" name="Int. J. Syst. Evol. Microbiol.">
        <title>Complete genome sequence of Corynebacterium casei LMG S-19264T (=DSM 44701T), isolated from a smear-ripened cheese.</title>
        <authorList>
            <consortium name="US DOE Joint Genome Institute (JGI-PGF)"/>
            <person name="Walter F."/>
            <person name="Albersmeier A."/>
            <person name="Kalinowski J."/>
            <person name="Ruckert C."/>
        </authorList>
    </citation>
    <scope>NUCLEOTIDE SEQUENCE</scope>
    <source>
        <strain evidence="1">CGMCC 1.12997</strain>
    </source>
</reference>
<protein>
    <submittedName>
        <fullName evidence="1">Uncharacterized protein</fullName>
    </submittedName>
</protein>
<gene>
    <name evidence="1" type="ORF">GCM10011585_09870</name>
</gene>
<dbReference type="Proteomes" id="UP000647241">
    <property type="component" value="Unassembled WGS sequence"/>
</dbReference>
<name>A0A917H7A1_9BACT</name>